<proteinExistence type="predicted"/>
<gene>
    <name evidence="2" type="ORF">NMYAN_50064</name>
    <name evidence="3" type="ORF">SAMN05421880_11375</name>
</gene>
<organism evidence="3 4">
    <name type="scientific">Nitrosomonas nitrosa</name>
    <dbReference type="NCBI Taxonomy" id="52442"/>
    <lineage>
        <taxon>Bacteria</taxon>
        <taxon>Pseudomonadati</taxon>
        <taxon>Pseudomonadota</taxon>
        <taxon>Betaproteobacteria</taxon>
        <taxon>Nitrosomonadales</taxon>
        <taxon>Nitrosomonadaceae</taxon>
        <taxon>Nitrosomonas</taxon>
    </lineage>
</organism>
<sequence length="68" mass="7523">MESIKSLTKNTSSRKKAMPLSGEVSNGQNSEDHISRIAVSAYYKAQARGFQPGHELDDWLAAEAEEKQ</sequence>
<accession>A0A1I4Q3B0</accession>
<dbReference type="EMBL" id="CAJNAP010000045">
    <property type="protein sequence ID" value="CAE6514285.1"/>
    <property type="molecule type" value="Genomic_DNA"/>
</dbReference>
<evidence type="ECO:0000313" key="2">
    <source>
        <dbReference type="EMBL" id="CAE6514285.1"/>
    </source>
</evidence>
<evidence type="ECO:0008006" key="5">
    <source>
        <dbReference type="Google" id="ProtNLM"/>
    </source>
</evidence>
<dbReference type="Pfam" id="PF11154">
    <property type="entry name" value="DUF2934"/>
    <property type="match status" value="1"/>
</dbReference>
<dbReference type="Proteomes" id="UP000601736">
    <property type="component" value="Unassembled WGS sequence"/>
</dbReference>
<reference evidence="3 4" key="1">
    <citation type="submission" date="2016-10" db="EMBL/GenBank/DDBJ databases">
        <authorList>
            <person name="de Groot N.N."/>
        </authorList>
    </citation>
    <scope>NUCLEOTIDE SEQUENCE [LARGE SCALE GENOMIC DNA]</scope>
    <source>
        <strain evidence="3 4">Nm146</strain>
    </source>
</reference>
<dbReference type="AlphaFoldDB" id="A0A1I4Q3B0"/>
<protein>
    <recommendedName>
        <fullName evidence="5">DUF2934 domain-containing protein</fullName>
    </recommendedName>
</protein>
<evidence type="ECO:0000313" key="4">
    <source>
        <dbReference type="Proteomes" id="UP000199561"/>
    </source>
</evidence>
<feature type="region of interest" description="Disordered" evidence="1">
    <location>
        <begin position="1"/>
        <end position="31"/>
    </location>
</feature>
<keyword evidence="4" id="KW-1185">Reference proteome</keyword>
<dbReference type="STRING" id="52442.SAMN05421880_11375"/>
<reference evidence="2" key="2">
    <citation type="submission" date="2021-02" db="EMBL/GenBank/DDBJ databases">
        <authorList>
            <person name="Han P."/>
        </authorList>
    </citation>
    <scope>NUCLEOTIDE SEQUENCE</scope>
    <source>
        <strain evidence="2">Nitrosomonas nitrosa 18-3D</strain>
    </source>
</reference>
<dbReference type="RefSeq" id="WP_090668684.1">
    <property type="nucleotide sequence ID" value="NZ_CAJNAP010000045.1"/>
</dbReference>
<dbReference type="InterPro" id="IPR021327">
    <property type="entry name" value="DUF2934"/>
</dbReference>
<evidence type="ECO:0000256" key="1">
    <source>
        <dbReference type="SAM" id="MobiDB-lite"/>
    </source>
</evidence>
<dbReference type="EMBL" id="FOUF01000013">
    <property type="protein sequence ID" value="SFM34135.1"/>
    <property type="molecule type" value="Genomic_DNA"/>
</dbReference>
<evidence type="ECO:0000313" key="3">
    <source>
        <dbReference type="EMBL" id="SFM34135.1"/>
    </source>
</evidence>
<dbReference type="Proteomes" id="UP000199561">
    <property type="component" value="Unassembled WGS sequence"/>
</dbReference>
<feature type="compositionally biased region" description="Polar residues" evidence="1">
    <location>
        <begin position="1"/>
        <end position="11"/>
    </location>
</feature>
<name>A0A1I4Q3B0_9PROT</name>